<evidence type="ECO:0000313" key="1">
    <source>
        <dbReference type="EMBL" id="KAI0049484.1"/>
    </source>
</evidence>
<name>A0ACB8RZL5_9AGAM</name>
<protein>
    <submittedName>
        <fullName evidence="1">Uncharacterized protein</fullName>
    </submittedName>
</protein>
<sequence length="112" mass="12249">MSFIVGPLSGALFAGGIYYGFSNLIQTRTEQHRSDLHTLSQRLIAPPSIHPAPPTAAARIVRNPFGSLVKHSWNDRLTGLYSSVRRESSRAGAWGRSVLYGGDASEKPDLRE</sequence>
<accession>A0ACB8RZL5</accession>
<dbReference type="Proteomes" id="UP000814033">
    <property type="component" value="Unassembled WGS sequence"/>
</dbReference>
<reference evidence="1" key="2">
    <citation type="journal article" date="2022" name="New Phytol.">
        <title>Evolutionary transition to the ectomycorrhizal habit in the genomes of a hyperdiverse lineage of mushroom-forming fungi.</title>
        <authorList>
            <person name="Looney B."/>
            <person name="Miyauchi S."/>
            <person name="Morin E."/>
            <person name="Drula E."/>
            <person name="Courty P.E."/>
            <person name="Kohler A."/>
            <person name="Kuo A."/>
            <person name="LaButti K."/>
            <person name="Pangilinan J."/>
            <person name="Lipzen A."/>
            <person name="Riley R."/>
            <person name="Andreopoulos W."/>
            <person name="He G."/>
            <person name="Johnson J."/>
            <person name="Nolan M."/>
            <person name="Tritt A."/>
            <person name="Barry K.W."/>
            <person name="Grigoriev I.V."/>
            <person name="Nagy L.G."/>
            <person name="Hibbett D."/>
            <person name="Henrissat B."/>
            <person name="Matheny P.B."/>
            <person name="Labbe J."/>
            <person name="Martin F.M."/>
        </authorList>
    </citation>
    <scope>NUCLEOTIDE SEQUENCE</scope>
    <source>
        <strain evidence="1">FP105234-sp</strain>
    </source>
</reference>
<proteinExistence type="predicted"/>
<dbReference type="EMBL" id="MU275872">
    <property type="protein sequence ID" value="KAI0049484.1"/>
    <property type="molecule type" value="Genomic_DNA"/>
</dbReference>
<comment type="caution">
    <text evidence="1">The sequence shown here is derived from an EMBL/GenBank/DDBJ whole genome shotgun (WGS) entry which is preliminary data.</text>
</comment>
<evidence type="ECO:0000313" key="2">
    <source>
        <dbReference type="Proteomes" id="UP000814033"/>
    </source>
</evidence>
<reference evidence="1" key="1">
    <citation type="submission" date="2021-02" db="EMBL/GenBank/DDBJ databases">
        <authorList>
            <consortium name="DOE Joint Genome Institute"/>
            <person name="Ahrendt S."/>
            <person name="Looney B.P."/>
            <person name="Miyauchi S."/>
            <person name="Morin E."/>
            <person name="Drula E."/>
            <person name="Courty P.E."/>
            <person name="Chicoki N."/>
            <person name="Fauchery L."/>
            <person name="Kohler A."/>
            <person name="Kuo A."/>
            <person name="Labutti K."/>
            <person name="Pangilinan J."/>
            <person name="Lipzen A."/>
            <person name="Riley R."/>
            <person name="Andreopoulos W."/>
            <person name="He G."/>
            <person name="Johnson J."/>
            <person name="Barry K.W."/>
            <person name="Grigoriev I.V."/>
            <person name="Nagy L."/>
            <person name="Hibbett D."/>
            <person name="Henrissat B."/>
            <person name="Matheny P.B."/>
            <person name="Labbe J."/>
            <person name="Martin F."/>
        </authorList>
    </citation>
    <scope>NUCLEOTIDE SEQUENCE</scope>
    <source>
        <strain evidence="1">FP105234-sp</strain>
    </source>
</reference>
<organism evidence="1 2">
    <name type="scientific">Auriscalpium vulgare</name>
    <dbReference type="NCBI Taxonomy" id="40419"/>
    <lineage>
        <taxon>Eukaryota</taxon>
        <taxon>Fungi</taxon>
        <taxon>Dikarya</taxon>
        <taxon>Basidiomycota</taxon>
        <taxon>Agaricomycotina</taxon>
        <taxon>Agaricomycetes</taxon>
        <taxon>Russulales</taxon>
        <taxon>Auriscalpiaceae</taxon>
        <taxon>Auriscalpium</taxon>
    </lineage>
</organism>
<keyword evidence="2" id="KW-1185">Reference proteome</keyword>
<gene>
    <name evidence="1" type="ORF">FA95DRAFT_1489051</name>
</gene>